<sequence length="27" mass="3192">MTVRCSVANCSHSSKYYKYTTKNYNNQ</sequence>
<proteinExistence type="predicted"/>
<protein>
    <submittedName>
        <fullName evidence="1">Uncharacterized protein</fullName>
    </submittedName>
</protein>
<dbReference type="EMBL" id="GGEC01065668">
    <property type="protein sequence ID" value="MBX46152.1"/>
    <property type="molecule type" value="Transcribed_RNA"/>
</dbReference>
<organism evidence="1">
    <name type="scientific">Rhizophora mucronata</name>
    <name type="common">Asiatic mangrove</name>
    <dbReference type="NCBI Taxonomy" id="61149"/>
    <lineage>
        <taxon>Eukaryota</taxon>
        <taxon>Viridiplantae</taxon>
        <taxon>Streptophyta</taxon>
        <taxon>Embryophyta</taxon>
        <taxon>Tracheophyta</taxon>
        <taxon>Spermatophyta</taxon>
        <taxon>Magnoliopsida</taxon>
        <taxon>eudicotyledons</taxon>
        <taxon>Gunneridae</taxon>
        <taxon>Pentapetalae</taxon>
        <taxon>rosids</taxon>
        <taxon>fabids</taxon>
        <taxon>Malpighiales</taxon>
        <taxon>Rhizophoraceae</taxon>
        <taxon>Rhizophora</taxon>
    </lineage>
</organism>
<reference evidence="1" key="1">
    <citation type="submission" date="2018-02" db="EMBL/GenBank/DDBJ databases">
        <title>Rhizophora mucronata_Transcriptome.</title>
        <authorList>
            <person name="Meera S.P."/>
            <person name="Sreeshan A."/>
            <person name="Augustine A."/>
        </authorList>
    </citation>
    <scope>NUCLEOTIDE SEQUENCE</scope>
    <source>
        <tissue evidence="1">Leaf</tissue>
    </source>
</reference>
<accession>A0A2P2NUG6</accession>
<name>A0A2P2NUG6_RHIMU</name>
<evidence type="ECO:0000313" key="1">
    <source>
        <dbReference type="EMBL" id="MBX46152.1"/>
    </source>
</evidence>
<dbReference type="AlphaFoldDB" id="A0A2P2NUG6"/>